<dbReference type="RefSeq" id="WP_420165499.1">
    <property type="nucleotide sequence ID" value="NZ_JBDLNV010000005.1"/>
</dbReference>
<feature type="transmembrane region" description="Helical" evidence="1">
    <location>
        <begin position="313"/>
        <end position="337"/>
    </location>
</feature>
<comment type="caution">
    <text evidence="2">The sequence shown here is derived from an EMBL/GenBank/DDBJ whole genome shotgun (WGS) entry which is preliminary data.</text>
</comment>
<keyword evidence="1" id="KW-1133">Transmembrane helix</keyword>
<name>A0ABW9FHF8_9NOCA</name>
<evidence type="ECO:0000313" key="3">
    <source>
        <dbReference type="Proteomes" id="UP001629745"/>
    </source>
</evidence>
<dbReference type="Proteomes" id="UP001629745">
    <property type="component" value="Unassembled WGS sequence"/>
</dbReference>
<proteinExistence type="predicted"/>
<dbReference type="NCBIfam" id="TIGR03057">
    <property type="entry name" value="xxxLxxG_by_4"/>
    <property type="match status" value="3"/>
</dbReference>
<dbReference type="EMBL" id="JBDLNV010000005">
    <property type="protein sequence ID" value="MFM1725020.1"/>
    <property type="molecule type" value="Genomic_DNA"/>
</dbReference>
<feature type="transmembrane region" description="Helical" evidence="1">
    <location>
        <begin position="17"/>
        <end position="37"/>
    </location>
</feature>
<reference evidence="2 3" key="1">
    <citation type="submission" date="2023-11" db="EMBL/GenBank/DDBJ databases">
        <authorList>
            <person name="Val-Calvo J."/>
            <person name="Scortti M."/>
            <person name="Vazquez-Boland J."/>
        </authorList>
    </citation>
    <scope>NUCLEOTIDE SEQUENCE [LARGE SCALE GENOMIC DNA]</scope>
    <source>
        <strain evidence="2 3">PAM 2766</strain>
    </source>
</reference>
<sequence>MSEHETPRRRRLSTRQVVALFGVLVVAVVGAVSYFTVFADDSPAGADPDTSLEAGPPADTGADALAQARRSLQQTSLPLSLLNGGVNQLVDGGRQLDDGANQLSVGLGQARDGAQQLSAGLDQLGGGVGQLGDGAQQISGGVDEVVDRLAGLGDLQGQVTGSLRQVAAALSASTDPVSQAASGRVNDLVTQLDSEGLGPDTLAQLGMLKDGARQLSYELSDPSAQFVSGVGQVADGARQLSDGLALLDDGGKALADGTGQLVDGTGPITGVVQGLSTNVSDASKALPSAQTKAPEADTAVQAAPDADADRTPAWVFVAGALALLLVVAAVAYGSFVLGRRQRLPKAPA</sequence>
<keyword evidence="3" id="KW-1185">Reference proteome</keyword>
<organism evidence="2 3">
    <name type="scientific">Rhodococcus parequi</name>
    <dbReference type="NCBI Taxonomy" id="3137122"/>
    <lineage>
        <taxon>Bacteria</taxon>
        <taxon>Bacillati</taxon>
        <taxon>Actinomycetota</taxon>
        <taxon>Actinomycetes</taxon>
        <taxon>Mycobacteriales</taxon>
        <taxon>Nocardiaceae</taxon>
        <taxon>Rhodococcus</taxon>
    </lineage>
</organism>
<protein>
    <submittedName>
        <fullName evidence="2">Uncharacterized protein</fullName>
    </submittedName>
</protein>
<evidence type="ECO:0000256" key="1">
    <source>
        <dbReference type="SAM" id="Phobius"/>
    </source>
</evidence>
<gene>
    <name evidence="2" type="ORF">ABEU20_003615</name>
</gene>
<keyword evidence="1" id="KW-0472">Membrane</keyword>
<evidence type="ECO:0000313" key="2">
    <source>
        <dbReference type="EMBL" id="MFM1725020.1"/>
    </source>
</evidence>
<dbReference type="InterPro" id="IPR023908">
    <property type="entry name" value="xxxLxxG_rpt"/>
</dbReference>
<accession>A0ABW9FHF8</accession>
<keyword evidence="1" id="KW-0812">Transmembrane</keyword>